<name>A0A1D8UY27_9PROT</name>
<proteinExistence type="predicted"/>
<protein>
    <submittedName>
        <fullName evidence="1">Uncharacterized protein</fullName>
    </submittedName>
</protein>
<evidence type="ECO:0000313" key="1">
    <source>
        <dbReference type="EMBL" id="AOX18555.1"/>
    </source>
</evidence>
<dbReference type="RefSeq" id="WP_070404022.1">
    <property type="nucleotide sequence ID" value="NZ_CP014675.1"/>
</dbReference>
<sequence>MFVLTDSWFRAVTDDLVLRAGLAQIFDRCAAARGFWETHLMRLKLDPLPSGPPPECMVRLDERPDTPIGLVISGRWDTTFEDFDLSRPFLIVTAQGTIERCESCLIELVSVL</sequence>
<accession>A0A1D8UY27</accession>
<dbReference type="EMBL" id="CP014675">
    <property type="protein sequence ID" value="AOX18555.1"/>
    <property type="molecule type" value="Genomic_DNA"/>
</dbReference>
<gene>
    <name evidence="1" type="ORF">A0U89_14805</name>
</gene>
<evidence type="ECO:0000313" key="2">
    <source>
        <dbReference type="Proteomes" id="UP000179145"/>
    </source>
</evidence>
<keyword evidence="1" id="KW-0614">Plasmid</keyword>
<keyword evidence="2" id="KW-1185">Reference proteome</keyword>
<organism evidence="1 2">
    <name type="scientific">Kozakia baliensis</name>
    <dbReference type="NCBI Taxonomy" id="153496"/>
    <lineage>
        <taxon>Bacteria</taxon>
        <taxon>Pseudomonadati</taxon>
        <taxon>Pseudomonadota</taxon>
        <taxon>Alphaproteobacteria</taxon>
        <taxon>Acetobacterales</taxon>
        <taxon>Acetobacteraceae</taxon>
        <taxon>Kozakia</taxon>
    </lineage>
</organism>
<dbReference type="AlphaFoldDB" id="A0A1D8UY27"/>
<geneLocation type="plasmid" evidence="2">
    <name>pkb14400_1</name>
</geneLocation>
<dbReference type="KEGG" id="kba:A0U89_14805"/>
<reference evidence="1 2" key="1">
    <citation type="journal article" date="2016" name="Microb. Cell Fact.">
        <title>Dissection of exopolysaccharide biosynthesis in Kozakia baliensis.</title>
        <authorList>
            <person name="Brandt J.U."/>
            <person name="Jakob F."/>
            <person name="Behr J."/>
            <person name="Geissler A.J."/>
            <person name="Vogel R.F."/>
        </authorList>
    </citation>
    <scope>NUCLEOTIDE SEQUENCE [LARGE SCALE GENOMIC DNA]</scope>
    <source>
        <strain evidence="1 2">DSM 14400</strain>
        <plasmid evidence="2">Plasmid pkb14400_1</plasmid>
    </source>
</reference>
<dbReference type="Proteomes" id="UP000179145">
    <property type="component" value="Plasmid pKB14400_1"/>
</dbReference>
<dbReference type="OrthoDB" id="7220384at2"/>